<protein>
    <submittedName>
        <fullName evidence="2">Uncharacterized protein</fullName>
    </submittedName>
</protein>
<feature type="transmembrane region" description="Helical" evidence="1">
    <location>
        <begin position="6"/>
        <end position="26"/>
    </location>
</feature>
<keyword evidence="1" id="KW-0812">Transmembrane</keyword>
<keyword evidence="1" id="KW-1133">Transmembrane helix</keyword>
<sequence>MQQAETILRMLLTISHMAINIILVTITNKIFVLIKSCLLRNP</sequence>
<name>A0A2P2PZ43_RHIMU</name>
<dbReference type="AlphaFoldDB" id="A0A2P2PZ43"/>
<accession>A0A2P2PZ43</accession>
<dbReference type="EMBL" id="GGEC01079429">
    <property type="protein sequence ID" value="MBX59913.1"/>
    <property type="molecule type" value="Transcribed_RNA"/>
</dbReference>
<evidence type="ECO:0000313" key="2">
    <source>
        <dbReference type="EMBL" id="MBX59913.1"/>
    </source>
</evidence>
<organism evidence="2">
    <name type="scientific">Rhizophora mucronata</name>
    <name type="common">Asiatic mangrove</name>
    <dbReference type="NCBI Taxonomy" id="61149"/>
    <lineage>
        <taxon>Eukaryota</taxon>
        <taxon>Viridiplantae</taxon>
        <taxon>Streptophyta</taxon>
        <taxon>Embryophyta</taxon>
        <taxon>Tracheophyta</taxon>
        <taxon>Spermatophyta</taxon>
        <taxon>Magnoliopsida</taxon>
        <taxon>eudicotyledons</taxon>
        <taxon>Gunneridae</taxon>
        <taxon>Pentapetalae</taxon>
        <taxon>rosids</taxon>
        <taxon>fabids</taxon>
        <taxon>Malpighiales</taxon>
        <taxon>Rhizophoraceae</taxon>
        <taxon>Rhizophora</taxon>
    </lineage>
</organism>
<evidence type="ECO:0000256" key="1">
    <source>
        <dbReference type="SAM" id="Phobius"/>
    </source>
</evidence>
<keyword evidence="1" id="KW-0472">Membrane</keyword>
<proteinExistence type="predicted"/>
<reference evidence="2" key="1">
    <citation type="submission" date="2018-02" db="EMBL/GenBank/DDBJ databases">
        <title>Rhizophora mucronata_Transcriptome.</title>
        <authorList>
            <person name="Meera S.P."/>
            <person name="Sreeshan A."/>
            <person name="Augustine A."/>
        </authorList>
    </citation>
    <scope>NUCLEOTIDE SEQUENCE</scope>
    <source>
        <tissue evidence="2">Leaf</tissue>
    </source>
</reference>